<dbReference type="RefSeq" id="WP_005041395.1">
    <property type="nucleotide sequence ID" value="NZ_AOME01000028.1"/>
</dbReference>
<organism evidence="1 2">
    <name type="scientific">Halococcus salifodinae DSM 8989</name>
    <dbReference type="NCBI Taxonomy" id="1227456"/>
    <lineage>
        <taxon>Archaea</taxon>
        <taxon>Methanobacteriati</taxon>
        <taxon>Methanobacteriota</taxon>
        <taxon>Stenosarchaea group</taxon>
        <taxon>Halobacteria</taxon>
        <taxon>Halobacteriales</taxon>
        <taxon>Halococcaceae</taxon>
        <taxon>Halococcus</taxon>
    </lineage>
</organism>
<dbReference type="InterPro" id="IPR036661">
    <property type="entry name" value="Luciferase-like_sf"/>
</dbReference>
<dbReference type="PATRIC" id="fig|1227456.3.peg.1264"/>
<accession>M0NCL3</accession>
<protein>
    <recommendedName>
        <fullName evidence="3">Luciferase-like monooxygenase</fullName>
    </recommendedName>
</protein>
<name>M0NCL3_9EURY</name>
<sequence length="137" mass="15422">MKRRLQHADGWIAPPQSVDTLAAEWASFADYLESTGRDPDAVDKVALQYLHLEPTTDGVEARRKQRNVYGGIVGEARTVEEASESWLSGSVDDVKATLSAYEADRFDEVILHPLATDPAELDRQLRLYRDHLLPEYP</sequence>
<dbReference type="GO" id="GO:0016705">
    <property type="term" value="F:oxidoreductase activity, acting on paired donors, with incorporation or reduction of molecular oxygen"/>
    <property type="evidence" value="ECO:0007669"/>
    <property type="project" value="InterPro"/>
</dbReference>
<dbReference type="STRING" id="1227456.C450_06290"/>
<keyword evidence="2" id="KW-1185">Reference proteome</keyword>
<evidence type="ECO:0008006" key="3">
    <source>
        <dbReference type="Google" id="ProtNLM"/>
    </source>
</evidence>
<dbReference type="SUPFAM" id="SSF51679">
    <property type="entry name" value="Bacterial luciferase-like"/>
    <property type="match status" value="1"/>
</dbReference>
<evidence type="ECO:0000313" key="2">
    <source>
        <dbReference type="Proteomes" id="UP000011625"/>
    </source>
</evidence>
<dbReference type="AlphaFoldDB" id="M0NCL3"/>
<dbReference type="Proteomes" id="UP000011625">
    <property type="component" value="Unassembled WGS sequence"/>
</dbReference>
<proteinExistence type="predicted"/>
<gene>
    <name evidence="1" type="ORF">C450_06290</name>
</gene>
<evidence type="ECO:0000313" key="1">
    <source>
        <dbReference type="EMBL" id="EMA54415.1"/>
    </source>
</evidence>
<comment type="caution">
    <text evidence="1">The sequence shown here is derived from an EMBL/GenBank/DDBJ whole genome shotgun (WGS) entry which is preliminary data.</text>
</comment>
<dbReference type="Gene3D" id="3.20.20.30">
    <property type="entry name" value="Luciferase-like domain"/>
    <property type="match status" value="1"/>
</dbReference>
<dbReference type="EMBL" id="AOME01000028">
    <property type="protein sequence ID" value="EMA54415.1"/>
    <property type="molecule type" value="Genomic_DNA"/>
</dbReference>
<reference evidence="1 2" key="1">
    <citation type="journal article" date="2014" name="PLoS Genet.">
        <title>Phylogenetically driven sequencing of extremely halophilic archaea reveals strategies for static and dynamic osmo-response.</title>
        <authorList>
            <person name="Becker E.A."/>
            <person name="Seitzer P.M."/>
            <person name="Tritt A."/>
            <person name="Larsen D."/>
            <person name="Krusor M."/>
            <person name="Yao A.I."/>
            <person name="Wu D."/>
            <person name="Madern D."/>
            <person name="Eisen J.A."/>
            <person name="Darling A.E."/>
            <person name="Facciotti M.T."/>
        </authorList>
    </citation>
    <scope>NUCLEOTIDE SEQUENCE [LARGE SCALE GENOMIC DNA]</scope>
    <source>
        <strain evidence="1 2">DSM 8989</strain>
    </source>
</reference>